<keyword evidence="2" id="KW-1185">Reference proteome</keyword>
<dbReference type="EMBL" id="JACGLT010000005">
    <property type="protein sequence ID" value="MBA6152669.1"/>
    <property type="molecule type" value="Genomic_DNA"/>
</dbReference>
<dbReference type="Proteomes" id="UP000541857">
    <property type="component" value="Unassembled WGS sequence"/>
</dbReference>
<accession>A0A7W2R3C6</accession>
<comment type="caution">
    <text evidence="1">The sequence shown here is derived from an EMBL/GenBank/DDBJ whole genome shotgun (WGS) entry which is preliminary data.</text>
</comment>
<gene>
    <name evidence="1" type="ORF">H3Z82_08040</name>
</gene>
<evidence type="ECO:0000313" key="2">
    <source>
        <dbReference type="Proteomes" id="UP000541857"/>
    </source>
</evidence>
<evidence type="ECO:0000313" key="1">
    <source>
        <dbReference type="EMBL" id="MBA6152669.1"/>
    </source>
</evidence>
<proteinExistence type="predicted"/>
<protein>
    <submittedName>
        <fullName evidence="1">SRPBCC family protein</fullName>
    </submittedName>
</protein>
<organism evidence="1 2">
    <name type="scientific">Gelidibacter maritimus</name>
    <dbReference type="NCBI Taxonomy" id="2761487"/>
    <lineage>
        <taxon>Bacteria</taxon>
        <taxon>Pseudomonadati</taxon>
        <taxon>Bacteroidota</taxon>
        <taxon>Flavobacteriia</taxon>
        <taxon>Flavobacteriales</taxon>
        <taxon>Flavobacteriaceae</taxon>
        <taxon>Gelidibacter</taxon>
    </lineage>
</organism>
<sequence length="151" mass="17585">MKFTLDILIEAPLEICAKKFSITEHIIHWHRGMVMIEHLSGIPNELGAKMKLHYKIGGRNLDQIETITHKNLPHELHCSYATNALDHLQENFFKATSQNQTRWTSINECIPLNFNMRLKLWLMPRAFKKQTLLTMKDFKNYVENGTSVAHA</sequence>
<dbReference type="AlphaFoldDB" id="A0A7W2R3C6"/>
<reference evidence="1 2" key="1">
    <citation type="submission" date="2020-07" db="EMBL/GenBank/DDBJ databases">
        <title>Bacterium isolated from marine sediment.</title>
        <authorList>
            <person name="Shang D."/>
        </authorList>
    </citation>
    <scope>NUCLEOTIDE SEQUENCE [LARGE SCALE GENOMIC DNA]</scope>
    <source>
        <strain evidence="1 2">F6074</strain>
    </source>
</reference>
<dbReference type="RefSeq" id="WP_182204603.1">
    <property type="nucleotide sequence ID" value="NZ_JACGLT010000005.1"/>
</dbReference>
<dbReference type="SUPFAM" id="SSF55961">
    <property type="entry name" value="Bet v1-like"/>
    <property type="match status" value="1"/>
</dbReference>
<name>A0A7W2R3C6_9FLAO</name>